<proteinExistence type="predicted"/>
<feature type="region of interest" description="Disordered" evidence="1">
    <location>
        <begin position="317"/>
        <end position="336"/>
    </location>
</feature>
<dbReference type="Proteomes" id="UP000198916">
    <property type="component" value="Unassembled WGS sequence"/>
</dbReference>
<gene>
    <name evidence="2" type="ORF">SAMN05421740_104216</name>
</gene>
<dbReference type="EMBL" id="FNZR01000004">
    <property type="protein sequence ID" value="SEL30860.1"/>
    <property type="molecule type" value="Genomic_DNA"/>
</dbReference>
<dbReference type="RefSeq" id="WP_090605774.1">
    <property type="nucleotide sequence ID" value="NZ_FNZR01000004.1"/>
</dbReference>
<reference evidence="3" key="1">
    <citation type="submission" date="2016-10" db="EMBL/GenBank/DDBJ databases">
        <authorList>
            <person name="Varghese N."/>
            <person name="Submissions S."/>
        </authorList>
    </citation>
    <scope>NUCLEOTIDE SEQUENCE [LARGE SCALE GENOMIC DNA]</scope>
    <source>
        <strain evidence="3">Jip14</strain>
    </source>
</reference>
<organism evidence="2 3">
    <name type="scientific">Parapedobacter koreensis</name>
    <dbReference type="NCBI Taxonomy" id="332977"/>
    <lineage>
        <taxon>Bacteria</taxon>
        <taxon>Pseudomonadati</taxon>
        <taxon>Bacteroidota</taxon>
        <taxon>Sphingobacteriia</taxon>
        <taxon>Sphingobacteriales</taxon>
        <taxon>Sphingobacteriaceae</taxon>
        <taxon>Parapedobacter</taxon>
    </lineage>
</organism>
<protein>
    <recommendedName>
        <fullName evidence="4">HEPN domain-containing protein</fullName>
    </recommendedName>
</protein>
<dbReference type="STRING" id="332977.SAMN05421740_104216"/>
<evidence type="ECO:0008006" key="4">
    <source>
        <dbReference type="Google" id="ProtNLM"/>
    </source>
</evidence>
<sequence>MTTYHNHLNGPGGDIRYSGDVTNNTNNNSKTTNHIYLGSYTNQGEYDSWMRQIGSLLHVSAQHASLKPILDLIMAAIEPDRIFLLDNPAIPEYQVFGCTEIILAIDMDKAPSKKMLDGILKFCCTRMQDVVLSFHPSQQVEDGLAGGHPYYSTHCREEFLVFSGSCYRLPKTPETVLPDLKAEIMESYKESMARASAFLENAKAISKKQSHNPALVMLHQCFKQLFTAITHSLGKDCPTSDNLIKLKRKAERYLPQLQPYVDENVLAHIDGVRKSTAGRYLEAGEVFETASLLDDTGELLKAVGVIFDHTMERMFGNTPTLPGVKPKSAEPDGDGE</sequence>
<dbReference type="Gene3D" id="1.20.120.330">
    <property type="entry name" value="Nucleotidyltransferases domain 2"/>
    <property type="match status" value="1"/>
</dbReference>
<evidence type="ECO:0000313" key="3">
    <source>
        <dbReference type="Proteomes" id="UP000198916"/>
    </source>
</evidence>
<dbReference type="AlphaFoldDB" id="A0A1H7P4P8"/>
<keyword evidence="3" id="KW-1185">Reference proteome</keyword>
<accession>A0A1H7P4P8</accession>
<evidence type="ECO:0000256" key="1">
    <source>
        <dbReference type="SAM" id="MobiDB-lite"/>
    </source>
</evidence>
<name>A0A1H7P4P8_9SPHI</name>
<evidence type="ECO:0000313" key="2">
    <source>
        <dbReference type="EMBL" id="SEL30860.1"/>
    </source>
</evidence>
<dbReference type="OrthoDB" id="699834at2"/>